<feature type="compositionally biased region" description="Polar residues" evidence="1">
    <location>
        <begin position="57"/>
        <end position="73"/>
    </location>
</feature>
<gene>
    <name evidence="2" type="ORF">TNIN_394681</name>
</gene>
<sequence>MWIAKFQNLCTYYLNKKKKLSSFRSGTGARDFTPLNVSAENLFENVVELPPIPCSESLSEQSQGTRVSTSTHRVPTVTPGAKKRKVDSSHDFYESMQKCLGAVGKKTVNETFAAFIASELDNLPCPKQQAAIRCKLCYTLFDCLE</sequence>
<name>A0A8X6YU74_9ARAC</name>
<dbReference type="AlphaFoldDB" id="A0A8X6YU74"/>
<dbReference type="OrthoDB" id="6487365at2759"/>
<proteinExistence type="predicted"/>
<evidence type="ECO:0000313" key="2">
    <source>
        <dbReference type="EMBL" id="GFY77131.1"/>
    </source>
</evidence>
<evidence type="ECO:0000256" key="1">
    <source>
        <dbReference type="SAM" id="MobiDB-lite"/>
    </source>
</evidence>
<accession>A0A8X6YU74</accession>
<feature type="region of interest" description="Disordered" evidence="1">
    <location>
        <begin position="57"/>
        <end position="81"/>
    </location>
</feature>
<evidence type="ECO:0000313" key="3">
    <source>
        <dbReference type="Proteomes" id="UP000886998"/>
    </source>
</evidence>
<protein>
    <submittedName>
        <fullName evidence="2">Uncharacterized protein</fullName>
    </submittedName>
</protein>
<comment type="caution">
    <text evidence="2">The sequence shown here is derived from an EMBL/GenBank/DDBJ whole genome shotgun (WGS) entry which is preliminary data.</text>
</comment>
<dbReference type="Proteomes" id="UP000886998">
    <property type="component" value="Unassembled WGS sequence"/>
</dbReference>
<reference evidence="2" key="1">
    <citation type="submission" date="2020-08" db="EMBL/GenBank/DDBJ databases">
        <title>Multicomponent nature underlies the extraordinary mechanical properties of spider dragline silk.</title>
        <authorList>
            <person name="Kono N."/>
            <person name="Nakamura H."/>
            <person name="Mori M."/>
            <person name="Yoshida Y."/>
            <person name="Ohtoshi R."/>
            <person name="Malay A.D."/>
            <person name="Moran D.A.P."/>
            <person name="Tomita M."/>
            <person name="Numata K."/>
            <person name="Arakawa K."/>
        </authorList>
    </citation>
    <scope>NUCLEOTIDE SEQUENCE</scope>
</reference>
<keyword evidence="3" id="KW-1185">Reference proteome</keyword>
<dbReference type="EMBL" id="BMAV01022324">
    <property type="protein sequence ID" value="GFY77131.1"/>
    <property type="molecule type" value="Genomic_DNA"/>
</dbReference>
<organism evidence="2 3">
    <name type="scientific">Trichonephila inaurata madagascariensis</name>
    <dbReference type="NCBI Taxonomy" id="2747483"/>
    <lineage>
        <taxon>Eukaryota</taxon>
        <taxon>Metazoa</taxon>
        <taxon>Ecdysozoa</taxon>
        <taxon>Arthropoda</taxon>
        <taxon>Chelicerata</taxon>
        <taxon>Arachnida</taxon>
        <taxon>Araneae</taxon>
        <taxon>Araneomorphae</taxon>
        <taxon>Entelegynae</taxon>
        <taxon>Araneoidea</taxon>
        <taxon>Nephilidae</taxon>
        <taxon>Trichonephila</taxon>
        <taxon>Trichonephila inaurata</taxon>
    </lineage>
</organism>